<feature type="domain" description="PiggyBac transposable element-derived protein" evidence="1">
    <location>
        <begin position="7"/>
        <end position="102"/>
    </location>
</feature>
<keyword evidence="3" id="KW-1185">Reference proteome</keyword>
<accession>A0A2P4X3M9</accession>
<comment type="caution">
    <text evidence="2">The sequence shown here is derived from an EMBL/GenBank/DDBJ whole genome shotgun (WGS) entry which is preliminary data.</text>
</comment>
<sequence>MVVAAYNPGMVALGWVDNKPVYFLGSQVPTKLTNLTRREKNGTLSTVPCPGAVRTYLQNMGGVDRHDQLRLQSYSIQISCRIRMYYKGLFLGLIDMALMNGYIIHKCNADKLHKKPYSHYSTWLPCTSI</sequence>
<proteinExistence type="predicted"/>
<dbReference type="Pfam" id="PF13843">
    <property type="entry name" value="DDE_Tnp_1_7"/>
    <property type="match status" value="1"/>
</dbReference>
<dbReference type="AlphaFoldDB" id="A0A2P4X3M9"/>
<organism evidence="2 3">
    <name type="scientific">Phytophthora palmivora</name>
    <dbReference type="NCBI Taxonomy" id="4796"/>
    <lineage>
        <taxon>Eukaryota</taxon>
        <taxon>Sar</taxon>
        <taxon>Stramenopiles</taxon>
        <taxon>Oomycota</taxon>
        <taxon>Peronosporomycetes</taxon>
        <taxon>Peronosporales</taxon>
        <taxon>Peronosporaceae</taxon>
        <taxon>Phytophthora</taxon>
    </lineage>
</organism>
<protein>
    <recommendedName>
        <fullName evidence="1">PiggyBac transposable element-derived protein domain-containing protein</fullName>
    </recommendedName>
</protein>
<dbReference type="EMBL" id="NCKW01016929">
    <property type="protein sequence ID" value="POM60149.1"/>
    <property type="molecule type" value="Genomic_DNA"/>
</dbReference>
<dbReference type="OrthoDB" id="128416at2759"/>
<gene>
    <name evidence="2" type="ORF">PHPALM_31030</name>
</gene>
<reference evidence="2 3" key="1">
    <citation type="journal article" date="2017" name="Genome Biol. Evol.">
        <title>Phytophthora megakarya and P. palmivora, closely related causal agents of cacao black pod rot, underwent increases in genome sizes and gene numbers by different mechanisms.</title>
        <authorList>
            <person name="Ali S.S."/>
            <person name="Shao J."/>
            <person name="Lary D.J."/>
            <person name="Kronmiller B."/>
            <person name="Shen D."/>
            <person name="Strem M.D."/>
            <person name="Amoako-Attah I."/>
            <person name="Akrofi A.Y."/>
            <person name="Begoude B.A."/>
            <person name="Ten Hoopen G.M."/>
            <person name="Coulibaly K."/>
            <person name="Kebe B.I."/>
            <person name="Melnick R.L."/>
            <person name="Guiltinan M.J."/>
            <person name="Tyler B.M."/>
            <person name="Meinhardt L.W."/>
            <person name="Bailey B.A."/>
        </authorList>
    </citation>
    <scope>NUCLEOTIDE SEQUENCE [LARGE SCALE GENOMIC DNA]</scope>
    <source>
        <strain evidence="3">sbr112.9</strain>
    </source>
</reference>
<dbReference type="InterPro" id="IPR029526">
    <property type="entry name" value="PGBD"/>
</dbReference>
<dbReference type="PANTHER" id="PTHR46599">
    <property type="entry name" value="PIGGYBAC TRANSPOSABLE ELEMENT-DERIVED PROTEIN 4"/>
    <property type="match status" value="1"/>
</dbReference>
<dbReference type="PANTHER" id="PTHR46599:SF3">
    <property type="entry name" value="PIGGYBAC TRANSPOSABLE ELEMENT-DERIVED PROTEIN 4"/>
    <property type="match status" value="1"/>
</dbReference>
<name>A0A2P4X3M9_9STRA</name>
<evidence type="ECO:0000313" key="2">
    <source>
        <dbReference type="EMBL" id="POM60149.1"/>
    </source>
</evidence>
<evidence type="ECO:0000313" key="3">
    <source>
        <dbReference type="Proteomes" id="UP000237271"/>
    </source>
</evidence>
<dbReference type="Proteomes" id="UP000237271">
    <property type="component" value="Unassembled WGS sequence"/>
</dbReference>
<evidence type="ECO:0000259" key="1">
    <source>
        <dbReference type="Pfam" id="PF13843"/>
    </source>
</evidence>